<proteinExistence type="predicted"/>
<dbReference type="Proteomes" id="UP000611500">
    <property type="component" value="Unassembled WGS sequence"/>
</dbReference>
<comment type="caution">
    <text evidence="1">The sequence shown here is derived from an EMBL/GenBank/DDBJ whole genome shotgun (WGS) entry which is preliminary data.</text>
</comment>
<reference evidence="1" key="2">
    <citation type="submission" date="2020-09" db="EMBL/GenBank/DDBJ databases">
        <authorList>
            <person name="Sun Q."/>
            <person name="Zhou Y."/>
        </authorList>
    </citation>
    <scope>NUCLEOTIDE SEQUENCE</scope>
    <source>
        <strain evidence="1">CGMCC 1.7081</strain>
    </source>
</reference>
<accession>A0A8J3H7V3</accession>
<dbReference type="EMBL" id="BNAP01000008">
    <property type="protein sequence ID" value="GHG91321.1"/>
    <property type="molecule type" value="Genomic_DNA"/>
</dbReference>
<keyword evidence="2" id="KW-1185">Reference proteome</keyword>
<evidence type="ECO:0000313" key="1">
    <source>
        <dbReference type="EMBL" id="GHG91321.1"/>
    </source>
</evidence>
<reference evidence="1" key="1">
    <citation type="journal article" date="2014" name="Int. J. Syst. Evol. Microbiol.">
        <title>Complete genome sequence of Corynebacterium casei LMG S-19264T (=DSM 44701T), isolated from a smear-ripened cheese.</title>
        <authorList>
            <consortium name="US DOE Joint Genome Institute (JGI-PGF)"/>
            <person name="Walter F."/>
            <person name="Albersmeier A."/>
            <person name="Kalinowski J."/>
            <person name="Ruckert C."/>
        </authorList>
    </citation>
    <scope>NUCLEOTIDE SEQUENCE</scope>
    <source>
        <strain evidence="1">CGMCC 1.7081</strain>
    </source>
</reference>
<protein>
    <submittedName>
        <fullName evidence="1">Uncharacterized protein</fullName>
    </submittedName>
</protein>
<evidence type="ECO:0000313" key="2">
    <source>
        <dbReference type="Proteomes" id="UP000611500"/>
    </source>
</evidence>
<sequence length="108" mass="11659">MVRWLLPLCMVVALAAADGVRAQSPLAEVICESTGRMYDRLEGRMRLARGATGIRDRDQVIEVWSGDRGRWALIATYATGISCLLAIGEDWQTLAPEVAGTTPSAPEG</sequence>
<gene>
    <name evidence="1" type="ORF">GCM10010961_22470</name>
</gene>
<name>A0A8J3H7V3_9RHOB</name>
<organism evidence="1 2">
    <name type="scientific">Pseudodonghicola xiamenensis</name>
    <dbReference type="NCBI Taxonomy" id="337702"/>
    <lineage>
        <taxon>Bacteria</taxon>
        <taxon>Pseudomonadati</taxon>
        <taxon>Pseudomonadota</taxon>
        <taxon>Alphaproteobacteria</taxon>
        <taxon>Rhodobacterales</taxon>
        <taxon>Paracoccaceae</taxon>
        <taxon>Pseudodonghicola</taxon>
    </lineage>
</organism>
<dbReference type="AlphaFoldDB" id="A0A8J3H7V3"/>